<evidence type="ECO:0000313" key="2">
    <source>
        <dbReference type="Proteomes" id="UP000191612"/>
    </source>
</evidence>
<proteinExistence type="predicted"/>
<dbReference type="Proteomes" id="UP000191612">
    <property type="component" value="Unassembled WGS sequence"/>
</dbReference>
<accession>A0A1V6RDB5</accession>
<protein>
    <submittedName>
        <fullName evidence="1">Uncharacterized protein</fullName>
    </submittedName>
</protein>
<sequence length="199" mass="23072">MAESFVRPPTGLTRSRTLIDLEVLAAQTGRGRRQIRQRHQDLASRITRVFSRRDSNFDEILKIISDEESLKKDYLKITGRPNLGLVEQTFTYRATDAEELTFERKDTWSACFERLRSAAEKNENELEICLVTSDTTHLGRTFSFIHRIFFVGHDRFQQAYSLPSQIAIRILHNQWKFSDQIMASITESLCPKEGSLSAW</sequence>
<evidence type="ECO:0000313" key="1">
    <source>
        <dbReference type="EMBL" id="OQD99297.1"/>
    </source>
</evidence>
<dbReference type="AlphaFoldDB" id="A0A1V6RDB5"/>
<organism evidence="1 2">
    <name type="scientific">Penicillium solitum</name>
    <dbReference type="NCBI Taxonomy" id="60172"/>
    <lineage>
        <taxon>Eukaryota</taxon>
        <taxon>Fungi</taxon>
        <taxon>Dikarya</taxon>
        <taxon>Ascomycota</taxon>
        <taxon>Pezizomycotina</taxon>
        <taxon>Eurotiomycetes</taxon>
        <taxon>Eurotiomycetidae</taxon>
        <taxon>Eurotiales</taxon>
        <taxon>Aspergillaceae</taxon>
        <taxon>Penicillium</taxon>
    </lineage>
</organism>
<gene>
    <name evidence="1" type="ORF">PENSOL_c007G10765</name>
</gene>
<dbReference type="EMBL" id="MDYO01000007">
    <property type="protein sequence ID" value="OQD99297.1"/>
    <property type="molecule type" value="Genomic_DNA"/>
</dbReference>
<keyword evidence="2" id="KW-1185">Reference proteome</keyword>
<reference evidence="2" key="1">
    <citation type="journal article" date="2017" name="Nat. Microbiol.">
        <title>Global analysis of biosynthetic gene clusters reveals vast potential of secondary metabolite production in Penicillium species.</title>
        <authorList>
            <person name="Nielsen J.C."/>
            <person name="Grijseels S."/>
            <person name="Prigent S."/>
            <person name="Ji B."/>
            <person name="Dainat J."/>
            <person name="Nielsen K.F."/>
            <person name="Frisvad J.C."/>
            <person name="Workman M."/>
            <person name="Nielsen J."/>
        </authorList>
    </citation>
    <scope>NUCLEOTIDE SEQUENCE [LARGE SCALE GENOMIC DNA]</scope>
    <source>
        <strain evidence="2">IBT 29525</strain>
    </source>
</reference>
<comment type="caution">
    <text evidence="1">The sequence shown here is derived from an EMBL/GenBank/DDBJ whole genome shotgun (WGS) entry which is preliminary data.</text>
</comment>
<name>A0A1V6RDB5_9EURO</name>